<accession>A0ABX5VTP7</accession>
<reference evidence="3 4" key="1">
    <citation type="submission" date="2019-05" db="EMBL/GenBank/DDBJ databases">
        <title>Georgenia *** sp. nov., and Georgenia *** sp. nov., isolated from the intestinal contents of plateau pika (Ochotona curzoniae) in the Qinghai-Tibet plateau of China.</title>
        <authorList>
            <person name="Tian Z."/>
        </authorList>
    </citation>
    <scope>NUCLEOTIDE SEQUENCE [LARGE SCALE GENOMIC DNA]</scope>
    <source>
        <strain evidence="3 4">Z294</strain>
    </source>
</reference>
<evidence type="ECO:0000313" key="3">
    <source>
        <dbReference type="EMBL" id="QDB80420.1"/>
    </source>
</evidence>
<sequence length="295" mass="31533">MREHRLDAVPSLGSLYTKALAASARAQLSRRQGSGRLPEVAYVADGLGADPATLSAYQHLLGEAGTDELPAGYVHVLAFPLAMALMLRPDFPLPVLGMVHTANRVEQHRPVLLGEELSARAWAQSPRAHRKGTLVDLRVDVRSGEELVWEGTSTYLARGTRLPGAVADSPASSPEERAGAAGDVIALWSLGADTGTRYAEVSGDRNPIHVSRLGAKAFGFPRPIAHGMYTASRALAQLARFRGDAFTWDVEFAKPVLLPGRVALAVDASGESVRYTGRHPRSGKVHLTGTLTPRV</sequence>
<dbReference type="InterPro" id="IPR029069">
    <property type="entry name" value="HotDog_dom_sf"/>
</dbReference>
<dbReference type="Pfam" id="PF01575">
    <property type="entry name" value="MaoC_dehydratas"/>
    <property type="match status" value="1"/>
</dbReference>
<dbReference type="PANTHER" id="PTHR43841">
    <property type="entry name" value="3-HYDROXYACYL-THIOESTER DEHYDRATASE HTDX-RELATED"/>
    <property type="match status" value="1"/>
</dbReference>
<dbReference type="RefSeq" id="WP_139949106.1">
    <property type="nucleotide sequence ID" value="NZ_CP040899.1"/>
</dbReference>
<dbReference type="SUPFAM" id="SSF54637">
    <property type="entry name" value="Thioesterase/thiol ester dehydrase-isomerase"/>
    <property type="match status" value="2"/>
</dbReference>
<dbReference type="EMBL" id="CP040899">
    <property type="protein sequence ID" value="QDB80420.1"/>
    <property type="molecule type" value="Genomic_DNA"/>
</dbReference>
<gene>
    <name evidence="3" type="ORF">FE251_14330</name>
</gene>
<protein>
    <recommendedName>
        <fullName evidence="2">MaoC-like domain-containing protein</fullName>
    </recommendedName>
</protein>
<dbReference type="PANTHER" id="PTHR43841:SF3">
    <property type="entry name" value="(3R)-HYDROXYACYL-ACP DEHYDRATASE SUBUNIT HADB"/>
    <property type="match status" value="1"/>
</dbReference>
<dbReference type="InterPro" id="IPR002539">
    <property type="entry name" value="MaoC-like_dom"/>
</dbReference>
<dbReference type="PRINTS" id="PR01483">
    <property type="entry name" value="FASYNTHASE"/>
</dbReference>
<evidence type="ECO:0000256" key="1">
    <source>
        <dbReference type="ARBA" id="ARBA00005254"/>
    </source>
</evidence>
<dbReference type="Proteomes" id="UP000313948">
    <property type="component" value="Chromosome"/>
</dbReference>
<feature type="domain" description="MaoC-like" evidence="2">
    <location>
        <begin position="196"/>
        <end position="271"/>
    </location>
</feature>
<keyword evidence="4" id="KW-1185">Reference proteome</keyword>
<name>A0ABX5VTP7_9MICO</name>
<evidence type="ECO:0000259" key="2">
    <source>
        <dbReference type="Pfam" id="PF01575"/>
    </source>
</evidence>
<dbReference type="InterPro" id="IPR003965">
    <property type="entry name" value="Fatty_acid_synthase"/>
</dbReference>
<evidence type="ECO:0000313" key="4">
    <source>
        <dbReference type="Proteomes" id="UP000313948"/>
    </source>
</evidence>
<comment type="similarity">
    <text evidence="1">Belongs to the enoyl-CoA hydratase/isomerase family.</text>
</comment>
<proteinExistence type="inferred from homology"/>
<dbReference type="Gene3D" id="3.10.129.10">
    <property type="entry name" value="Hotdog Thioesterase"/>
    <property type="match status" value="1"/>
</dbReference>
<organism evidence="3 4">
    <name type="scientific">Georgenia wutianyii</name>
    <dbReference type="NCBI Taxonomy" id="2585135"/>
    <lineage>
        <taxon>Bacteria</taxon>
        <taxon>Bacillati</taxon>
        <taxon>Actinomycetota</taxon>
        <taxon>Actinomycetes</taxon>
        <taxon>Micrococcales</taxon>
        <taxon>Bogoriellaceae</taxon>
        <taxon>Georgenia</taxon>
    </lineage>
</organism>